<feature type="region of interest" description="Disordered" evidence="1">
    <location>
        <begin position="1"/>
        <end position="76"/>
    </location>
</feature>
<sequence>MRLGRTGISGDATQAGETMLENDVSGQHGGCPKCDDRAMSRTRRRFRSPPGRFEPEPSFGRFWKRIPGKVQEPRRS</sequence>
<feature type="compositionally biased region" description="Low complexity" evidence="1">
    <location>
        <begin position="48"/>
        <end position="60"/>
    </location>
</feature>
<gene>
    <name evidence="2" type="ORF">LPLAT_LOCUS1797</name>
</gene>
<evidence type="ECO:0000313" key="3">
    <source>
        <dbReference type="Proteomes" id="UP001497644"/>
    </source>
</evidence>
<reference evidence="2" key="1">
    <citation type="submission" date="2024-04" db="EMBL/GenBank/DDBJ databases">
        <authorList>
            <consortium name="Molecular Ecology Group"/>
        </authorList>
    </citation>
    <scope>NUCLEOTIDE SEQUENCE</scope>
</reference>
<proteinExistence type="predicted"/>
<dbReference type="Proteomes" id="UP001497644">
    <property type="component" value="Chromosome 10"/>
</dbReference>
<name>A0AAV2N7B0_9HYME</name>
<dbReference type="EMBL" id="OZ034833">
    <property type="protein sequence ID" value="CAL1675371.1"/>
    <property type="molecule type" value="Genomic_DNA"/>
</dbReference>
<dbReference type="AlphaFoldDB" id="A0AAV2N7B0"/>
<evidence type="ECO:0000256" key="1">
    <source>
        <dbReference type="SAM" id="MobiDB-lite"/>
    </source>
</evidence>
<organism evidence="2 3">
    <name type="scientific">Lasius platythorax</name>
    <dbReference type="NCBI Taxonomy" id="488582"/>
    <lineage>
        <taxon>Eukaryota</taxon>
        <taxon>Metazoa</taxon>
        <taxon>Ecdysozoa</taxon>
        <taxon>Arthropoda</taxon>
        <taxon>Hexapoda</taxon>
        <taxon>Insecta</taxon>
        <taxon>Pterygota</taxon>
        <taxon>Neoptera</taxon>
        <taxon>Endopterygota</taxon>
        <taxon>Hymenoptera</taxon>
        <taxon>Apocrita</taxon>
        <taxon>Aculeata</taxon>
        <taxon>Formicoidea</taxon>
        <taxon>Formicidae</taxon>
        <taxon>Formicinae</taxon>
        <taxon>Lasius</taxon>
        <taxon>Lasius</taxon>
    </lineage>
</organism>
<protein>
    <submittedName>
        <fullName evidence="2">Uncharacterized protein</fullName>
    </submittedName>
</protein>
<keyword evidence="3" id="KW-1185">Reference proteome</keyword>
<evidence type="ECO:0000313" key="2">
    <source>
        <dbReference type="EMBL" id="CAL1675371.1"/>
    </source>
</evidence>
<accession>A0AAV2N7B0</accession>